<dbReference type="InterPro" id="IPR000595">
    <property type="entry name" value="cNMP-bd_dom"/>
</dbReference>
<dbReference type="PROSITE" id="PS50042">
    <property type="entry name" value="CNMP_BINDING_3"/>
    <property type="match status" value="1"/>
</dbReference>
<comment type="caution">
    <text evidence="2">The sequence shown here is derived from an EMBL/GenBank/DDBJ whole genome shotgun (WGS) entry which is preliminary data.</text>
</comment>
<protein>
    <recommendedName>
        <fullName evidence="1">Cyclic nucleotide-binding domain-containing protein</fullName>
    </recommendedName>
</protein>
<dbReference type="EMBL" id="RQGD01000033">
    <property type="protein sequence ID" value="TGL58536.1"/>
    <property type="molecule type" value="Genomic_DNA"/>
</dbReference>
<dbReference type="SUPFAM" id="SSF51206">
    <property type="entry name" value="cAMP-binding domain-like"/>
    <property type="match status" value="2"/>
</dbReference>
<dbReference type="CDD" id="cd00038">
    <property type="entry name" value="CAP_ED"/>
    <property type="match status" value="1"/>
</dbReference>
<dbReference type="Pfam" id="PF00027">
    <property type="entry name" value="cNMP_binding"/>
    <property type="match status" value="1"/>
</dbReference>
<dbReference type="Gene3D" id="2.60.120.10">
    <property type="entry name" value="Jelly Rolls"/>
    <property type="match status" value="2"/>
</dbReference>
<dbReference type="Proteomes" id="UP000297693">
    <property type="component" value="Unassembled WGS sequence"/>
</dbReference>
<accession>A0A4R9K0K1</accession>
<dbReference type="RefSeq" id="WP_135623836.1">
    <property type="nucleotide sequence ID" value="NZ_RQGD01000033.1"/>
</dbReference>
<name>A0A4R9K0K1_9LEPT</name>
<keyword evidence="3" id="KW-1185">Reference proteome</keyword>
<feature type="domain" description="Cyclic nucleotide-binding" evidence="1">
    <location>
        <begin position="175"/>
        <end position="219"/>
    </location>
</feature>
<dbReference type="InterPro" id="IPR014710">
    <property type="entry name" value="RmlC-like_jellyroll"/>
</dbReference>
<reference evidence="2" key="1">
    <citation type="journal article" date="2019" name="PLoS Negl. Trop. Dis.">
        <title>Revisiting the worldwide diversity of Leptospira species in the environment.</title>
        <authorList>
            <person name="Vincent A.T."/>
            <person name="Schiettekatte O."/>
            <person name="Bourhy P."/>
            <person name="Veyrier F.J."/>
            <person name="Picardeau M."/>
        </authorList>
    </citation>
    <scope>NUCLEOTIDE SEQUENCE [LARGE SCALE GENOMIC DNA]</scope>
    <source>
        <strain evidence="2">201702476</strain>
    </source>
</reference>
<gene>
    <name evidence="2" type="ORF">EHQ58_10365</name>
</gene>
<evidence type="ECO:0000259" key="1">
    <source>
        <dbReference type="PROSITE" id="PS50042"/>
    </source>
</evidence>
<proteinExistence type="predicted"/>
<dbReference type="InterPro" id="IPR018490">
    <property type="entry name" value="cNMP-bd_dom_sf"/>
</dbReference>
<evidence type="ECO:0000313" key="2">
    <source>
        <dbReference type="EMBL" id="TGL58536.1"/>
    </source>
</evidence>
<organism evidence="2 3">
    <name type="scientific">Leptospira ognonensis</name>
    <dbReference type="NCBI Taxonomy" id="2484945"/>
    <lineage>
        <taxon>Bacteria</taxon>
        <taxon>Pseudomonadati</taxon>
        <taxon>Spirochaetota</taxon>
        <taxon>Spirochaetia</taxon>
        <taxon>Leptospirales</taxon>
        <taxon>Leptospiraceae</taxon>
        <taxon>Leptospira</taxon>
    </lineage>
</organism>
<sequence length="285" mass="32251">MNFIEALRSHPLTGKHFKKGEMILKAGDPSADGICLILDGKVVSEEATSTAKSIQKEYNKGMFFGLAALISKIRLESFVSDHDDTYIVFITESDFYKCLLADEKFLVDMLQTSLVRIQSIPSSDLTSPEEQIDLSLLFGEEGEERFKQIRNHNLEILSLIYRLRNRTALANENIFIEENLEDSDIYLLLEGSVNQYLKDPDNPNFEKQVISLQPGSLFGFLRKVGNKGHFLNARAGFEGARLIHLDSELLIKVAKLNAKLAWSIFQNVILTVAVIEQTMVRSKKY</sequence>
<dbReference type="AlphaFoldDB" id="A0A4R9K0K1"/>
<dbReference type="OrthoDB" id="326715at2"/>
<evidence type="ECO:0000313" key="3">
    <source>
        <dbReference type="Proteomes" id="UP000297693"/>
    </source>
</evidence>